<reference evidence="6 7" key="1">
    <citation type="submission" date="2020-04" db="EMBL/GenBank/DDBJ databases">
        <authorList>
            <person name="Wallbank WR R."/>
            <person name="Pardo Diaz C."/>
            <person name="Kozak K."/>
            <person name="Martin S."/>
            <person name="Jiggins C."/>
            <person name="Moest M."/>
            <person name="Warren A I."/>
            <person name="Byers J.R.P. K."/>
            <person name="Montejo-Kovacevich G."/>
            <person name="Yen C E."/>
        </authorList>
    </citation>
    <scope>NUCLEOTIDE SEQUENCE [LARGE SCALE GENOMIC DNA]</scope>
</reference>
<evidence type="ECO:0000256" key="2">
    <source>
        <dbReference type="ARBA" id="ARBA00022801"/>
    </source>
</evidence>
<keyword evidence="3" id="KW-0720">Serine protease</keyword>
<evidence type="ECO:0000313" key="6">
    <source>
        <dbReference type="EMBL" id="CAB3225166.1"/>
    </source>
</evidence>
<sequence length="455" mass="52477">MTEAELNIDYLIDPIQFIFPAIKCVHVHVSELTRNNSIKNRFAKLFDRAEFPTDGALPILNRKVFKARRVSIREHPYVVSIRRNVAHYSVGCILTKNVVLTVAFPLIKVSLAELSVVVGENYADRGSMLHTVILIIEHENFNPFTLENDIAMLRIFEDITFKGSAKAIPLIYDADLIYGRKAFVTGWGRCDRTGKELCLPRSTRYTLDERLDPMLRTVTFNLQFENKKYCSLYQPNEVSLPPGMLCLGESRQSNPAMPCLAVPGAPLAVGARLAAILSWGFGCCHLKDLPLIYTDIKYFLPWIDNNLQVMRNISKAYLLKLFQAQRAFILKEWLNFTRVLPAKGYVQEQNKHMMILRVDKELAKFLGNVYDIRDYLFDGELHNYKTKMYAKLREISAIESDREIKSQQLKLWFKKQNETLKPFINENSDTYFESTLTEADDEFEGDDSIEEYHTI</sequence>
<evidence type="ECO:0000259" key="5">
    <source>
        <dbReference type="PROSITE" id="PS50240"/>
    </source>
</evidence>
<dbReference type="InterPro" id="IPR050430">
    <property type="entry name" value="Peptidase_S1"/>
</dbReference>
<proteinExistence type="predicted"/>
<dbReference type="Proteomes" id="UP000494106">
    <property type="component" value="Unassembled WGS sequence"/>
</dbReference>
<dbReference type="PROSITE" id="PS50240">
    <property type="entry name" value="TRYPSIN_DOM"/>
    <property type="match status" value="1"/>
</dbReference>
<protein>
    <recommendedName>
        <fullName evidence="5">Peptidase S1 domain-containing protein</fullName>
    </recommendedName>
</protein>
<feature type="domain" description="Peptidase S1" evidence="5">
    <location>
        <begin position="59"/>
        <end position="308"/>
    </location>
</feature>
<dbReference type="GO" id="GO:0004252">
    <property type="term" value="F:serine-type endopeptidase activity"/>
    <property type="evidence" value="ECO:0007669"/>
    <property type="project" value="InterPro"/>
</dbReference>
<name>A0A8S0YZE3_ARCPL</name>
<dbReference type="AlphaFoldDB" id="A0A8S0YZE3"/>
<evidence type="ECO:0000256" key="4">
    <source>
        <dbReference type="ARBA" id="ARBA00023157"/>
    </source>
</evidence>
<evidence type="ECO:0000313" key="7">
    <source>
        <dbReference type="Proteomes" id="UP000494106"/>
    </source>
</evidence>
<dbReference type="PANTHER" id="PTHR24276">
    <property type="entry name" value="POLYSERASE-RELATED"/>
    <property type="match status" value="1"/>
</dbReference>
<dbReference type="InterPro" id="IPR043504">
    <property type="entry name" value="Peptidase_S1_PA_chymotrypsin"/>
</dbReference>
<dbReference type="GO" id="GO:0006508">
    <property type="term" value="P:proteolysis"/>
    <property type="evidence" value="ECO:0007669"/>
    <property type="project" value="UniProtKB-KW"/>
</dbReference>
<accession>A0A8S0YZE3</accession>
<dbReference type="InterPro" id="IPR001254">
    <property type="entry name" value="Trypsin_dom"/>
</dbReference>
<evidence type="ECO:0000256" key="3">
    <source>
        <dbReference type="ARBA" id="ARBA00022825"/>
    </source>
</evidence>
<comment type="caution">
    <text evidence="6">The sequence shown here is derived from an EMBL/GenBank/DDBJ whole genome shotgun (WGS) entry which is preliminary data.</text>
</comment>
<keyword evidence="4" id="KW-1015">Disulfide bond</keyword>
<dbReference type="OrthoDB" id="6261922at2759"/>
<keyword evidence="2" id="KW-0378">Hydrolase</keyword>
<dbReference type="Pfam" id="PF00089">
    <property type="entry name" value="Trypsin"/>
    <property type="match status" value="1"/>
</dbReference>
<dbReference type="SMART" id="SM00020">
    <property type="entry name" value="Tryp_SPc"/>
    <property type="match status" value="1"/>
</dbReference>
<keyword evidence="1" id="KW-0645">Protease</keyword>
<gene>
    <name evidence="6" type="ORF">APLA_LOCUS2391</name>
</gene>
<dbReference type="InterPro" id="IPR009003">
    <property type="entry name" value="Peptidase_S1_PA"/>
</dbReference>
<evidence type="ECO:0000256" key="1">
    <source>
        <dbReference type="ARBA" id="ARBA00022670"/>
    </source>
</evidence>
<dbReference type="Gene3D" id="2.40.10.10">
    <property type="entry name" value="Trypsin-like serine proteases"/>
    <property type="match status" value="2"/>
</dbReference>
<dbReference type="SUPFAM" id="SSF50494">
    <property type="entry name" value="Trypsin-like serine proteases"/>
    <property type="match status" value="1"/>
</dbReference>
<keyword evidence="7" id="KW-1185">Reference proteome</keyword>
<dbReference type="PANTHER" id="PTHR24276:SF91">
    <property type="entry name" value="AT26814P-RELATED"/>
    <property type="match status" value="1"/>
</dbReference>
<organism evidence="6 7">
    <name type="scientific">Arctia plantaginis</name>
    <name type="common">Wood tiger moth</name>
    <name type="synonym">Phalaena plantaginis</name>
    <dbReference type="NCBI Taxonomy" id="874455"/>
    <lineage>
        <taxon>Eukaryota</taxon>
        <taxon>Metazoa</taxon>
        <taxon>Ecdysozoa</taxon>
        <taxon>Arthropoda</taxon>
        <taxon>Hexapoda</taxon>
        <taxon>Insecta</taxon>
        <taxon>Pterygota</taxon>
        <taxon>Neoptera</taxon>
        <taxon>Endopterygota</taxon>
        <taxon>Lepidoptera</taxon>
        <taxon>Glossata</taxon>
        <taxon>Ditrysia</taxon>
        <taxon>Noctuoidea</taxon>
        <taxon>Erebidae</taxon>
        <taxon>Arctiinae</taxon>
        <taxon>Arctia</taxon>
    </lineage>
</organism>
<dbReference type="EMBL" id="CADEBC010000205">
    <property type="protein sequence ID" value="CAB3225166.1"/>
    <property type="molecule type" value="Genomic_DNA"/>
</dbReference>